<dbReference type="eggNOG" id="ENOG5031ZZJ">
    <property type="taxonomic scope" value="Bacteria"/>
</dbReference>
<gene>
    <name evidence="1" type="ordered locus">Tresu_2252</name>
</gene>
<dbReference type="EMBL" id="CP002631">
    <property type="protein sequence ID" value="AEB15121.1"/>
    <property type="molecule type" value="Genomic_DNA"/>
</dbReference>
<dbReference type="RefSeq" id="WP_013702373.1">
    <property type="nucleotide sequence ID" value="NC_015385.1"/>
</dbReference>
<reference evidence="2" key="2">
    <citation type="submission" date="2011-04" db="EMBL/GenBank/DDBJ databases">
        <title>The complete genome of chromosome of Treponema succinifaciens DSM 2489.</title>
        <authorList>
            <person name="Lucas S."/>
            <person name="Copeland A."/>
            <person name="Lapidus A."/>
            <person name="Bruce D."/>
            <person name="Goodwin L."/>
            <person name="Pitluck S."/>
            <person name="Peters L."/>
            <person name="Kyrpides N."/>
            <person name="Mavromatis K."/>
            <person name="Ivanova N."/>
            <person name="Ovchinnikova G."/>
            <person name="Teshima H."/>
            <person name="Detter J.C."/>
            <person name="Tapia R."/>
            <person name="Han C."/>
            <person name="Land M."/>
            <person name="Hauser L."/>
            <person name="Markowitz V."/>
            <person name="Cheng J.-F."/>
            <person name="Hugenholtz P."/>
            <person name="Woyke T."/>
            <person name="Wu D."/>
            <person name="Gronow S."/>
            <person name="Wellnitz S."/>
            <person name="Brambilla E."/>
            <person name="Klenk H.-P."/>
            <person name="Eisen J.A."/>
        </authorList>
    </citation>
    <scope>NUCLEOTIDE SEQUENCE [LARGE SCALE GENOMIC DNA]</scope>
    <source>
        <strain evidence="2">ATCC 33096 / DSM 2489 / 6091</strain>
    </source>
</reference>
<sequence length="168" mass="19950">MSNSKEQFLKTEFFIFSWNAATEHNLVWNKNTTDKAKGNFRKNIKEFLEDKLSKVYGERKVTEEEHIKNIAELQEKSIELGNRLNFGTCQKLLNMMCKYYWCVGFIEEPPHLPIDRINLENAGIKGCNWTQIEDKNEYKSIIDKIRKKAGSQSLAEWEIVHWKRKKLY</sequence>
<dbReference type="HOGENOM" id="CLU_1529911_0_0_12"/>
<name>F2NTR2_TRES6</name>
<dbReference type="GeneID" id="302999365"/>
<dbReference type="Proteomes" id="UP000006852">
    <property type="component" value="Chromosome"/>
</dbReference>
<keyword evidence="2" id="KW-1185">Reference proteome</keyword>
<dbReference type="AlphaFoldDB" id="F2NTR2"/>
<dbReference type="OrthoDB" id="5458950at2"/>
<evidence type="ECO:0000313" key="2">
    <source>
        <dbReference type="Proteomes" id="UP000006852"/>
    </source>
</evidence>
<accession>F2NTR2</accession>
<protein>
    <submittedName>
        <fullName evidence="1">Uncharacterized protein</fullName>
    </submittedName>
</protein>
<dbReference type="STRING" id="869209.Tresu_2252"/>
<reference evidence="1 2" key="1">
    <citation type="journal article" date="2011" name="Stand. Genomic Sci.">
        <title>Complete genome sequence of Treponema succinifaciens type strain (6091).</title>
        <authorList>
            <person name="Han C."/>
            <person name="Gronow S."/>
            <person name="Teshima H."/>
            <person name="Lapidus A."/>
            <person name="Nolan M."/>
            <person name="Lucas S."/>
            <person name="Hammon N."/>
            <person name="Deshpande S."/>
            <person name="Cheng J.F."/>
            <person name="Zeytun A."/>
            <person name="Tapia R."/>
            <person name="Goodwin L."/>
            <person name="Pitluck S."/>
            <person name="Liolios K."/>
            <person name="Pagani I."/>
            <person name="Ivanova N."/>
            <person name="Mavromatis K."/>
            <person name="Mikhailova N."/>
            <person name="Huntemann M."/>
            <person name="Pati A."/>
            <person name="Chen A."/>
            <person name="Palaniappan K."/>
            <person name="Land M."/>
            <person name="Hauser L."/>
            <person name="Brambilla E.M."/>
            <person name="Rohde M."/>
            <person name="Goker M."/>
            <person name="Woyke T."/>
            <person name="Bristow J."/>
            <person name="Eisen J.A."/>
            <person name="Markowitz V."/>
            <person name="Hugenholtz P."/>
            <person name="Kyrpides N.C."/>
            <person name="Klenk H.P."/>
            <person name="Detter J.C."/>
        </authorList>
    </citation>
    <scope>NUCLEOTIDE SEQUENCE [LARGE SCALE GENOMIC DNA]</scope>
    <source>
        <strain evidence="2">ATCC 33096 / DSM 2489 / 6091</strain>
    </source>
</reference>
<proteinExistence type="predicted"/>
<evidence type="ECO:0000313" key="1">
    <source>
        <dbReference type="EMBL" id="AEB15121.1"/>
    </source>
</evidence>
<organism evidence="1 2">
    <name type="scientific">Treponema succinifaciens (strain ATCC 33096 / DSM 2489 / 6091)</name>
    <dbReference type="NCBI Taxonomy" id="869209"/>
    <lineage>
        <taxon>Bacteria</taxon>
        <taxon>Pseudomonadati</taxon>
        <taxon>Spirochaetota</taxon>
        <taxon>Spirochaetia</taxon>
        <taxon>Spirochaetales</taxon>
        <taxon>Treponemataceae</taxon>
        <taxon>Treponema</taxon>
    </lineage>
</organism>
<dbReference type="KEGG" id="tsu:Tresu_2252"/>